<dbReference type="PANTHER" id="PTHR13650:SF0">
    <property type="entry name" value="SPATACSIN"/>
    <property type="match status" value="1"/>
</dbReference>
<dbReference type="AlphaFoldDB" id="A0A6P8F7L6"/>
<dbReference type="GO" id="GO:0045202">
    <property type="term" value="C:synapse"/>
    <property type="evidence" value="ECO:0007669"/>
    <property type="project" value="TreeGrafter"/>
</dbReference>
<proteinExistence type="predicted"/>
<evidence type="ECO:0000313" key="2">
    <source>
        <dbReference type="Proteomes" id="UP000515152"/>
    </source>
</evidence>
<name>A0A6P8F7L6_CLUHA</name>
<reference evidence="3" key="1">
    <citation type="submission" date="2025-08" db="UniProtKB">
        <authorList>
            <consortium name="RefSeq"/>
        </authorList>
    </citation>
    <scope>IDENTIFICATION</scope>
</reference>
<dbReference type="GO" id="GO:0005737">
    <property type="term" value="C:cytoplasm"/>
    <property type="evidence" value="ECO:0007669"/>
    <property type="project" value="TreeGrafter"/>
</dbReference>
<evidence type="ECO:0000259" key="1">
    <source>
        <dbReference type="Pfam" id="PF14649"/>
    </source>
</evidence>
<dbReference type="InterPro" id="IPR028103">
    <property type="entry name" value="Spatacsin"/>
</dbReference>
<dbReference type="Proteomes" id="UP000515152">
    <property type="component" value="Chromosome 3"/>
</dbReference>
<dbReference type="RefSeq" id="XP_031420026.1">
    <property type="nucleotide sequence ID" value="XM_031564166.2"/>
</dbReference>
<dbReference type="PANTHER" id="PTHR13650">
    <property type="entry name" value="SPATACSIN"/>
    <property type="match status" value="1"/>
</dbReference>
<protein>
    <submittedName>
        <fullName evidence="3">Spatacsin</fullName>
    </submittedName>
</protein>
<keyword evidence="2" id="KW-1185">Reference proteome</keyword>
<dbReference type="GO" id="GO:0007268">
    <property type="term" value="P:chemical synaptic transmission"/>
    <property type="evidence" value="ECO:0007669"/>
    <property type="project" value="TreeGrafter"/>
</dbReference>
<dbReference type="GO" id="GO:0007409">
    <property type="term" value="P:axonogenesis"/>
    <property type="evidence" value="ECO:0007669"/>
    <property type="project" value="TreeGrafter"/>
</dbReference>
<accession>A0A6P8F7L6</accession>
<dbReference type="Pfam" id="PF14649">
    <property type="entry name" value="Spatacsin_C"/>
    <property type="match status" value="1"/>
</dbReference>
<dbReference type="InterPro" id="IPR028107">
    <property type="entry name" value="Spatacsin_C_dom"/>
</dbReference>
<dbReference type="OrthoDB" id="2018754at2759"/>
<dbReference type="GeneID" id="105895670"/>
<gene>
    <name evidence="3" type="primary">LOC105895670</name>
</gene>
<sequence>MVALCFSMCREIGENHEGAARTQLKIIESQPWIVTAELKSALIKVQTLFKDAAESLFKDSCVRQAVRCVKMAKLVTLQLHLLSHGHSQRVINLRPAEVLTTILELPHCYQVFVVTEAYDFSPDWAEVLYKKIILKGDFIFLEEFKLYRPLSASLFEEISKKLTQNRPPNASHNLKKLLHHCEDIYICYKLAYDHKFFDVANMLLQDSKTSSYLNDRLIS</sequence>
<feature type="domain" description="Spatacsin C-terminal" evidence="1">
    <location>
        <begin position="1"/>
        <end position="162"/>
    </location>
</feature>
<dbReference type="GO" id="GO:0008088">
    <property type="term" value="P:axo-dendritic transport"/>
    <property type="evidence" value="ECO:0007669"/>
    <property type="project" value="TreeGrafter"/>
</dbReference>
<dbReference type="GO" id="GO:0030425">
    <property type="term" value="C:dendrite"/>
    <property type="evidence" value="ECO:0007669"/>
    <property type="project" value="TreeGrafter"/>
</dbReference>
<organism evidence="2 3">
    <name type="scientific">Clupea harengus</name>
    <name type="common">Atlantic herring</name>
    <dbReference type="NCBI Taxonomy" id="7950"/>
    <lineage>
        <taxon>Eukaryota</taxon>
        <taxon>Metazoa</taxon>
        <taxon>Chordata</taxon>
        <taxon>Craniata</taxon>
        <taxon>Vertebrata</taxon>
        <taxon>Euteleostomi</taxon>
        <taxon>Actinopterygii</taxon>
        <taxon>Neopterygii</taxon>
        <taxon>Teleostei</taxon>
        <taxon>Clupei</taxon>
        <taxon>Clupeiformes</taxon>
        <taxon>Clupeoidei</taxon>
        <taxon>Clupeidae</taxon>
        <taxon>Clupea</taxon>
    </lineage>
</organism>
<evidence type="ECO:0000313" key="3">
    <source>
        <dbReference type="RefSeq" id="XP_031420026.1"/>
    </source>
</evidence>
<dbReference type="GO" id="GO:0030424">
    <property type="term" value="C:axon"/>
    <property type="evidence" value="ECO:0007669"/>
    <property type="project" value="TreeGrafter"/>
</dbReference>
<dbReference type="GO" id="GO:0048489">
    <property type="term" value="P:synaptic vesicle transport"/>
    <property type="evidence" value="ECO:0007669"/>
    <property type="project" value="TreeGrafter"/>
</dbReference>
<dbReference type="KEGG" id="char:105895670"/>